<evidence type="ECO:0000256" key="2">
    <source>
        <dbReference type="SAM" id="SignalP"/>
    </source>
</evidence>
<reference evidence="4" key="3">
    <citation type="submission" date="2016-03" db="UniProtKB">
        <authorList>
            <consortium name="EnsemblProtists"/>
        </authorList>
    </citation>
    <scope>IDENTIFICATION</scope>
</reference>
<feature type="signal peptide" evidence="2">
    <location>
        <begin position="1"/>
        <end position="19"/>
    </location>
</feature>
<protein>
    <submittedName>
        <fullName evidence="3 4">Uncharacterized protein</fullName>
    </submittedName>
</protein>
<feature type="chain" id="PRO_5008770774" evidence="2">
    <location>
        <begin position="20"/>
        <end position="493"/>
    </location>
</feature>
<proteinExistence type="predicted"/>
<reference evidence="5" key="2">
    <citation type="submission" date="2012-11" db="EMBL/GenBank/DDBJ databases">
        <authorList>
            <person name="Kuo A."/>
            <person name="Curtis B.A."/>
            <person name="Tanifuji G."/>
            <person name="Burki F."/>
            <person name="Gruber A."/>
            <person name="Irimia M."/>
            <person name="Maruyama S."/>
            <person name="Arias M.C."/>
            <person name="Ball S.G."/>
            <person name="Gile G.H."/>
            <person name="Hirakawa Y."/>
            <person name="Hopkins J.F."/>
            <person name="Rensing S.A."/>
            <person name="Schmutz J."/>
            <person name="Symeonidi A."/>
            <person name="Elias M."/>
            <person name="Eveleigh R.J."/>
            <person name="Herman E.K."/>
            <person name="Klute M.J."/>
            <person name="Nakayama T."/>
            <person name="Obornik M."/>
            <person name="Reyes-Prieto A."/>
            <person name="Armbrust E.V."/>
            <person name="Aves S.J."/>
            <person name="Beiko R.G."/>
            <person name="Coutinho P."/>
            <person name="Dacks J.B."/>
            <person name="Durnford D.G."/>
            <person name="Fast N.M."/>
            <person name="Green B.R."/>
            <person name="Grisdale C."/>
            <person name="Hempe F."/>
            <person name="Henrissat B."/>
            <person name="Hoppner M.P."/>
            <person name="Ishida K.-I."/>
            <person name="Kim E."/>
            <person name="Koreny L."/>
            <person name="Kroth P.G."/>
            <person name="Liu Y."/>
            <person name="Malik S.-B."/>
            <person name="Maier U.G."/>
            <person name="McRose D."/>
            <person name="Mock T."/>
            <person name="Neilson J.A."/>
            <person name="Onodera N.T."/>
            <person name="Poole A.M."/>
            <person name="Pritham E.J."/>
            <person name="Richards T.A."/>
            <person name="Rocap G."/>
            <person name="Roy S.W."/>
            <person name="Sarai C."/>
            <person name="Schaack S."/>
            <person name="Shirato S."/>
            <person name="Slamovits C.H."/>
            <person name="Spencer D.F."/>
            <person name="Suzuki S."/>
            <person name="Worden A.Z."/>
            <person name="Zauner S."/>
            <person name="Barry K."/>
            <person name="Bell C."/>
            <person name="Bharti A.K."/>
            <person name="Crow J.A."/>
            <person name="Grimwood J."/>
            <person name="Kramer R."/>
            <person name="Lindquist E."/>
            <person name="Lucas S."/>
            <person name="Salamov A."/>
            <person name="McFadden G.I."/>
            <person name="Lane C.E."/>
            <person name="Keeling P.J."/>
            <person name="Gray M.W."/>
            <person name="Grigoriev I.V."/>
            <person name="Archibald J.M."/>
        </authorList>
    </citation>
    <scope>NUCLEOTIDE SEQUENCE</scope>
    <source>
        <strain evidence="5">CCMP2712</strain>
    </source>
</reference>
<evidence type="ECO:0000313" key="5">
    <source>
        <dbReference type="Proteomes" id="UP000011087"/>
    </source>
</evidence>
<feature type="region of interest" description="Disordered" evidence="1">
    <location>
        <begin position="421"/>
        <end position="467"/>
    </location>
</feature>
<feature type="region of interest" description="Disordered" evidence="1">
    <location>
        <begin position="216"/>
        <end position="256"/>
    </location>
</feature>
<organism evidence="3">
    <name type="scientific">Guillardia theta (strain CCMP2712)</name>
    <name type="common">Cryptophyte</name>
    <dbReference type="NCBI Taxonomy" id="905079"/>
    <lineage>
        <taxon>Eukaryota</taxon>
        <taxon>Cryptophyceae</taxon>
        <taxon>Pyrenomonadales</taxon>
        <taxon>Geminigeraceae</taxon>
        <taxon>Guillardia</taxon>
    </lineage>
</organism>
<evidence type="ECO:0000256" key="1">
    <source>
        <dbReference type="SAM" id="MobiDB-lite"/>
    </source>
</evidence>
<evidence type="ECO:0000313" key="4">
    <source>
        <dbReference type="EnsemblProtists" id="EKX42010"/>
    </source>
</evidence>
<dbReference type="Proteomes" id="UP000011087">
    <property type="component" value="Unassembled WGS sequence"/>
</dbReference>
<dbReference type="KEGG" id="gtt:GUITHDRAFT_111864"/>
<reference evidence="3 5" key="1">
    <citation type="journal article" date="2012" name="Nature">
        <title>Algal genomes reveal evolutionary mosaicism and the fate of nucleomorphs.</title>
        <authorList>
            <consortium name="DOE Joint Genome Institute"/>
            <person name="Curtis B.A."/>
            <person name="Tanifuji G."/>
            <person name="Burki F."/>
            <person name="Gruber A."/>
            <person name="Irimia M."/>
            <person name="Maruyama S."/>
            <person name="Arias M.C."/>
            <person name="Ball S.G."/>
            <person name="Gile G.H."/>
            <person name="Hirakawa Y."/>
            <person name="Hopkins J.F."/>
            <person name="Kuo A."/>
            <person name="Rensing S.A."/>
            <person name="Schmutz J."/>
            <person name="Symeonidi A."/>
            <person name="Elias M."/>
            <person name="Eveleigh R.J."/>
            <person name="Herman E.K."/>
            <person name="Klute M.J."/>
            <person name="Nakayama T."/>
            <person name="Obornik M."/>
            <person name="Reyes-Prieto A."/>
            <person name="Armbrust E.V."/>
            <person name="Aves S.J."/>
            <person name="Beiko R.G."/>
            <person name="Coutinho P."/>
            <person name="Dacks J.B."/>
            <person name="Durnford D.G."/>
            <person name="Fast N.M."/>
            <person name="Green B.R."/>
            <person name="Grisdale C.J."/>
            <person name="Hempel F."/>
            <person name="Henrissat B."/>
            <person name="Hoppner M.P."/>
            <person name="Ishida K."/>
            <person name="Kim E."/>
            <person name="Koreny L."/>
            <person name="Kroth P.G."/>
            <person name="Liu Y."/>
            <person name="Malik S.B."/>
            <person name="Maier U.G."/>
            <person name="McRose D."/>
            <person name="Mock T."/>
            <person name="Neilson J.A."/>
            <person name="Onodera N.T."/>
            <person name="Poole A.M."/>
            <person name="Pritham E.J."/>
            <person name="Richards T.A."/>
            <person name="Rocap G."/>
            <person name="Roy S.W."/>
            <person name="Sarai C."/>
            <person name="Schaack S."/>
            <person name="Shirato S."/>
            <person name="Slamovits C.H."/>
            <person name="Spencer D.F."/>
            <person name="Suzuki S."/>
            <person name="Worden A.Z."/>
            <person name="Zauner S."/>
            <person name="Barry K."/>
            <person name="Bell C."/>
            <person name="Bharti A.K."/>
            <person name="Crow J.A."/>
            <person name="Grimwood J."/>
            <person name="Kramer R."/>
            <person name="Lindquist E."/>
            <person name="Lucas S."/>
            <person name="Salamov A."/>
            <person name="McFadden G.I."/>
            <person name="Lane C.E."/>
            <person name="Keeling P.J."/>
            <person name="Gray M.W."/>
            <person name="Grigoriev I.V."/>
            <person name="Archibald J.M."/>
        </authorList>
    </citation>
    <scope>NUCLEOTIDE SEQUENCE</scope>
    <source>
        <strain evidence="3 5">CCMP2712</strain>
    </source>
</reference>
<feature type="compositionally biased region" description="Basic and acidic residues" evidence="1">
    <location>
        <begin position="371"/>
        <end position="384"/>
    </location>
</feature>
<dbReference type="EMBL" id="JH993019">
    <property type="protein sequence ID" value="EKX42010.1"/>
    <property type="molecule type" value="Genomic_DNA"/>
</dbReference>
<dbReference type="AlphaFoldDB" id="L1J1P7"/>
<dbReference type="GeneID" id="17298769"/>
<evidence type="ECO:0000313" key="3">
    <source>
        <dbReference type="EMBL" id="EKX42010.1"/>
    </source>
</evidence>
<feature type="region of interest" description="Disordered" evidence="1">
    <location>
        <begin position="351"/>
        <end position="384"/>
    </location>
</feature>
<sequence length="493" mass="54662">MSKLWPAACSLLVSTAVLGLLMAGNRRIHTTELFLRWTGYRYFVPEQFVNSPVHDTRSYDDKPAFDGTHNMRNWGVPPDGVLVSKDCAILPRKDCLPAESEGWRHGKKAPASVDVFLRKRNVIWRRPYLMPSRGEEEARRVFAKRAPRPPLATIRQGWNFGQTPLSEPGLGRSTMETIPMSVMKHFAPVKILGQPQQAVVETAPVFVSVERHQIPPLHSSSSATSGQQSQAVADTAPSHEQGKQDSPEYKNPSAAMRAQRSTYLPRFVEVPASPLLTRGVMERVLLPERSGTATSQASYPLRVPIAAQAHLANFLREGPALPQQIEIKLNRNFLPEMKRSAINRLLEKWKKEHSQSSSSPSSSSTSGADDEVVRSDDEVDSISKESKDVEHLGLSFVRALRSFVDQSSTSRADSILLHMGQKRRSAAVPPGTREEAGVVGSKSRRRSETHSTRARGGPKVDRPSYSNLVGDLKNVEGILQTDLKKVRAQLHKS</sequence>
<dbReference type="HOGENOM" id="CLU_553724_0_0_1"/>
<dbReference type="RefSeq" id="XP_005828990.1">
    <property type="nucleotide sequence ID" value="XM_005828933.1"/>
</dbReference>
<accession>L1J1P7</accession>
<keyword evidence="5" id="KW-1185">Reference proteome</keyword>
<keyword evidence="2" id="KW-0732">Signal</keyword>
<feature type="compositionally biased region" description="Low complexity" evidence="1">
    <location>
        <begin position="219"/>
        <end position="233"/>
    </location>
</feature>
<name>L1J1P7_GUITC</name>
<feature type="compositionally biased region" description="Low complexity" evidence="1">
    <location>
        <begin position="355"/>
        <end position="366"/>
    </location>
</feature>
<gene>
    <name evidence="3" type="ORF">GUITHDRAFT_111864</name>
</gene>
<dbReference type="PaxDb" id="55529-EKX42010"/>
<dbReference type="EnsemblProtists" id="EKX42010">
    <property type="protein sequence ID" value="EKX42010"/>
    <property type="gene ID" value="GUITHDRAFT_111864"/>
</dbReference>